<gene>
    <name evidence="9" type="ORF">HaLaN_23143</name>
</gene>
<keyword evidence="10" id="KW-1185">Reference proteome</keyword>
<dbReference type="PANTHER" id="PTHR46239">
    <property type="entry name" value="DNA REPAIR PROTEIN RAD51 HOMOLOG 3 RAD51C"/>
    <property type="match status" value="1"/>
</dbReference>
<evidence type="ECO:0000256" key="1">
    <source>
        <dbReference type="ARBA" id="ARBA00004123"/>
    </source>
</evidence>
<dbReference type="GO" id="GO:0005524">
    <property type="term" value="F:ATP binding"/>
    <property type="evidence" value="ECO:0007669"/>
    <property type="project" value="UniProtKB-KW"/>
</dbReference>
<dbReference type="GO" id="GO:0008821">
    <property type="term" value="F:crossover junction DNA endonuclease activity"/>
    <property type="evidence" value="ECO:0007669"/>
    <property type="project" value="TreeGrafter"/>
</dbReference>
<evidence type="ECO:0000256" key="7">
    <source>
        <dbReference type="ARBA" id="ARBA00040674"/>
    </source>
</evidence>
<evidence type="ECO:0000256" key="5">
    <source>
        <dbReference type="ARBA" id="ARBA00023204"/>
    </source>
</evidence>
<dbReference type="GO" id="GO:0000400">
    <property type="term" value="F:four-way junction DNA binding"/>
    <property type="evidence" value="ECO:0007669"/>
    <property type="project" value="TreeGrafter"/>
</dbReference>
<keyword evidence="3" id="KW-0227">DNA damage</keyword>
<keyword evidence="2" id="KW-0547">Nucleotide-binding</keyword>
<dbReference type="GO" id="GO:0007131">
    <property type="term" value="P:reciprocal meiotic recombination"/>
    <property type="evidence" value="ECO:0007669"/>
    <property type="project" value="TreeGrafter"/>
</dbReference>
<proteinExistence type="predicted"/>
<reference evidence="9 10" key="1">
    <citation type="submission" date="2020-02" db="EMBL/GenBank/DDBJ databases">
        <title>Draft genome sequence of Haematococcus lacustris strain NIES-144.</title>
        <authorList>
            <person name="Morimoto D."/>
            <person name="Nakagawa S."/>
            <person name="Yoshida T."/>
            <person name="Sawayama S."/>
        </authorList>
    </citation>
    <scope>NUCLEOTIDE SEQUENCE [LARGE SCALE GENOMIC DNA]</scope>
    <source>
        <strain evidence="9 10">NIES-144</strain>
    </source>
</reference>
<dbReference type="InterPro" id="IPR027417">
    <property type="entry name" value="P-loop_NTPase"/>
</dbReference>
<dbReference type="PROSITE" id="PS50162">
    <property type="entry name" value="RECA_2"/>
    <property type="match status" value="1"/>
</dbReference>
<dbReference type="GO" id="GO:0033063">
    <property type="term" value="C:Rad51B-Rad51C-Rad51D-XRCC2 complex"/>
    <property type="evidence" value="ECO:0007669"/>
    <property type="project" value="TreeGrafter"/>
</dbReference>
<evidence type="ECO:0000313" key="10">
    <source>
        <dbReference type="Proteomes" id="UP000485058"/>
    </source>
</evidence>
<evidence type="ECO:0000256" key="4">
    <source>
        <dbReference type="ARBA" id="ARBA00022840"/>
    </source>
</evidence>
<dbReference type="GO" id="GO:0005657">
    <property type="term" value="C:replication fork"/>
    <property type="evidence" value="ECO:0007669"/>
    <property type="project" value="TreeGrafter"/>
</dbReference>
<feature type="non-terminal residue" evidence="9">
    <location>
        <position position="214"/>
    </location>
</feature>
<dbReference type="Proteomes" id="UP000485058">
    <property type="component" value="Unassembled WGS sequence"/>
</dbReference>
<keyword evidence="5" id="KW-0234">DNA repair</keyword>
<dbReference type="AlphaFoldDB" id="A0A6A0A166"/>
<comment type="caution">
    <text evidence="9">The sequence shown here is derived from an EMBL/GenBank/DDBJ whole genome shotgun (WGS) entry which is preliminary data.</text>
</comment>
<evidence type="ECO:0000259" key="8">
    <source>
        <dbReference type="PROSITE" id="PS50162"/>
    </source>
</evidence>
<dbReference type="InterPro" id="IPR013632">
    <property type="entry name" value="Rad51_C"/>
</dbReference>
<dbReference type="InterPro" id="IPR020588">
    <property type="entry name" value="RecA_ATP-bd"/>
</dbReference>
<dbReference type="SUPFAM" id="SSF52540">
    <property type="entry name" value="P-loop containing nucleoside triphosphate hydrolases"/>
    <property type="match status" value="1"/>
</dbReference>
<accession>A0A6A0A166</accession>
<feature type="domain" description="RecA family profile 1" evidence="8">
    <location>
        <begin position="58"/>
        <end position="214"/>
    </location>
</feature>
<comment type="subcellular location">
    <subcellularLocation>
        <location evidence="1">Nucleus</location>
    </subcellularLocation>
</comment>
<dbReference type="EMBL" id="BLLF01002752">
    <property type="protein sequence ID" value="GFH25214.1"/>
    <property type="molecule type" value="Genomic_DNA"/>
</dbReference>
<dbReference type="GO" id="GO:0000707">
    <property type="term" value="P:meiotic DNA recombinase assembly"/>
    <property type="evidence" value="ECO:0007669"/>
    <property type="project" value="TreeGrafter"/>
</dbReference>
<dbReference type="Gene3D" id="3.40.50.300">
    <property type="entry name" value="P-loop containing nucleotide triphosphate hydrolases"/>
    <property type="match status" value="1"/>
</dbReference>
<evidence type="ECO:0000256" key="2">
    <source>
        <dbReference type="ARBA" id="ARBA00022741"/>
    </source>
</evidence>
<keyword evidence="6" id="KW-0539">Nucleus</keyword>
<dbReference type="GO" id="GO:0140664">
    <property type="term" value="F:ATP-dependent DNA damage sensor activity"/>
    <property type="evidence" value="ECO:0007669"/>
    <property type="project" value="InterPro"/>
</dbReference>
<protein>
    <recommendedName>
        <fullName evidence="7">DNA repair protein RAD51 homolog 3</fullName>
    </recommendedName>
</protein>
<dbReference type="InterPro" id="IPR052093">
    <property type="entry name" value="HR_Repair_Mediator"/>
</dbReference>
<evidence type="ECO:0000313" key="9">
    <source>
        <dbReference type="EMBL" id="GFH25214.1"/>
    </source>
</evidence>
<evidence type="ECO:0000256" key="6">
    <source>
        <dbReference type="ARBA" id="ARBA00023242"/>
    </source>
</evidence>
<dbReference type="Pfam" id="PF08423">
    <property type="entry name" value="Rad51"/>
    <property type="match status" value="1"/>
</dbReference>
<sequence>MLAHARPVVSLPLTPGVRYLLLEAGFGDAADLEGYSAERLAQSSLLSSAEELSRVQSSLPRIITFCAGLDRLLGGGVACGNVTDMQLAVDVQIPAAFGGSGGTAVYVDTEGSFMVERVRDIAGAAVRHVSATARSAARTRPPGQAQQLAQEASGFTLETVLSGIMHFRIHDITEQLALVISLEAFLSQHPKVVFINQVSTRLELNEAKLVPALG</sequence>
<evidence type="ECO:0000256" key="3">
    <source>
        <dbReference type="ARBA" id="ARBA00022763"/>
    </source>
</evidence>
<name>A0A6A0A166_HAELA</name>
<dbReference type="PANTHER" id="PTHR46239:SF1">
    <property type="entry name" value="DNA REPAIR PROTEIN RAD51 HOMOLOG 3"/>
    <property type="match status" value="1"/>
</dbReference>
<dbReference type="GO" id="GO:0033065">
    <property type="term" value="C:Rad51C-XRCC3 complex"/>
    <property type="evidence" value="ECO:0007669"/>
    <property type="project" value="TreeGrafter"/>
</dbReference>
<organism evidence="9 10">
    <name type="scientific">Haematococcus lacustris</name>
    <name type="common">Green alga</name>
    <name type="synonym">Haematococcus pluvialis</name>
    <dbReference type="NCBI Taxonomy" id="44745"/>
    <lineage>
        <taxon>Eukaryota</taxon>
        <taxon>Viridiplantae</taxon>
        <taxon>Chlorophyta</taxon>
        <taxon>core chlorophytes</taxon>
        <taxon>Chlorophyceae</taxon>
        <taxon>CS clade</taxon>
        <taxon>Chlamydomonadales</taxon>
        <taxon>Haematococcaceae</taxon>
        <taxon>Haematococcus</taxon>
    </lineage>
</organism>
<keyword evidence="4" id="KW-0067">ATP-binding</keyword>